<gene>
    <name evidence="1" type="ORF">N7496_008526</name>
</gene>
<evidence type="ECO:0000313" key="2">
    <source>
        <dbReference type="Proteomes" id="UP001147782"/>
    </source>
</evidence>
<dbReference type="GeneID" id="81440624"/>
<keyword evidence="2" id="KW-1185">Reference proteome</keyword>
<organism evidence="1 2">
    <name type="scientific">Penicillium cataractarum</name>
    <dbReference type="NCBI Taxonomy" id="2100454"/>
    <lineage>
        <taxon>Eukaryota</taxon>
        <taxon>Fungi</taxon>
        <taxon>Dikarya</taxon>
        <taxon>Ascomycota</taxon>
        <taxon>Pezizomycotina</taxon>
        <taxon>Eurotiomycetes</taxon>
        <taxon>Eurotiomycetidae</taxon>
        <taxon>Eurotiales</taxon>
        <taxon>Aspergillaceae</taxon>
        <taxon>Penicillium</taxon>
    </lineage>
</organism>
<comment type="caution">
    <text evidence="1">The sequence shown here is derived from an EMBL/GenBank/DDBJ whole genome shotgun (WGS) entry which is preliminary data.</text>
</comment>
<dbReference type="Proteomes" id="UP001147782">
    <property type="component" value="Unassembled WGS sequence"/>
</dbReference>
<evidence type="ECO:0000313" key="1">
    <source>
        <dbReference type="EMBL" id="KAJ5368766.1"/>
    </source>
</evidence>
<reference evidence="1" key="2">
    <citation type="journal article" date="2023" name="IMA Fungus">
        <title>Comparative genomic study of the Penicillium genus elucidates a diverse pangenome and 15 lateral gene transfer events.</title>
        <authorList>
            <person name="Petersen C."/>
            <person name="Sorensen T."/>
            <person name="Nielsen M.R."/>
            <person name="Sondergaard T.E."/>
            <person name="Sorensen J.L."/>
            <person name="Fitzpatrick D.A."/>
            <person name="Frisvad J.C."/>
            <person name="Nielsen K.L."/>
        </authorList>
    </citation>
    <scope>NUCLEOTIDE SEQUENCE</scope>
    <source>
        <strain evidence="1">IBT 29864</strain>
    </source>
</reference>
<protein>
    <submittedName>
        <fullName evidence="1">Uncharacterized protein</fullName>
    </submittedName>
</protein>
<dbReference type="EMBL" id="JAPZBS010000007">
    <property type="protein sequence ID" value="KAJ5368766.1"/>
    <property type="molecule type" value="Genomic_DNA"/>
</dbReference>
<reference evidence="1" key="1">
    <citation type="submission" date="2022-11" db="EMBL/GenBank/DDBJ databases">
        <authorList>
            <person name="Petersen C."/>
        </authorList>
    </citation>
    <scope>NUCLEOTIDE SEQUENCE</scope>
    <source>
        <strain evidence="1">IBT 29864</strain>
    </source>
</reference>
<dbReference type="AlphaFoldDB" id="A0A9W9RYW9"/>
<accession>A0A9W9RYW9</accession>
<name>A0A9W9RYW9_9EURO</name>
<sequence length="109" mass="12272">MKYEACQSEKGNLDNNIKICQREKDEQSIKYKNDIESLERELNECRKPSTPSLTLATANCPSSDEKQFLHAGRTWELLGQKLALHTIEAAGNSPGPFDHHSPLDAYVKV</sequence>
<proteinExistence type="predicted"/>
<dbReference type="RefSeq" id="XP_056553508.1">
    <property type="nucleotide sequence ID" value="XM_056701445.1"/>
</dbReference>